<accession>A0A061SP58</accession>
<dbReference type="Gene3D" id="2.150.10.10">
    <property type="entry name" value="Serralysin-like metalloprotease, C-terminal"/>
    <property type="match status" value="4"/>
</dbReference>
<dbReference type="GO" id="GO:0005509">
    <property type="term" value="F:calcium ion binding"/>
    <property type="evidence" value="ECO:0007669"/>
    <property type="project" value="InterPro"/>
</dbReference>
<evidence type="ECO:0000313" key="4">
    <source>
        <dbReference type="EMBL" id="KAJ01443.1"/>
    </source>
</evidence>
<sequence>MSYHPLADINSPAKSWRNDSGFLAWYDRDRDGNYLNGDAEFHLGADLNIPFNPPSENGNIDVGQAVYTAYAGEIVFVGHATGYGNGNNSVVQYVTINDQKFTFVYGHVEPSVGLGSYLGGAEIGKLYDYDGSGSSFAHLHFAVAEGHTLSALKGYTDHTTALAVLVDDFGVSYVDVNVSGKTVRFLDPMAFIGSRNYAAAEMAVGTALGGGFIYDTVWFGLNDLLSTGPGDDTIYQGFDDDEVDGGDGIDTVIYNFGRANYENIVAVGNTVLVEGPEGTDHLKNVEILRFLENGSPTHTIDVSLLDGFGDTFITDLSTVGNTYSATMGNVAFTNGNSTPAILTTTSDWGINDLVQGVRSLWDAFTSRSTVKRVLASDGTEHYEIASSEQMVLVEATATELNFGSAGSLAFADLIQGVAPDDHTDTTSNAETIGSGAITSFTSAEGSIESRNDVDVFEAQLVGGQKYSFLLWANTTQNSRLDPEVTIRSPGGSVWKNDNLTNNTTMSFLSFVAPQSGTYVFEARGVGESTGSYWLNITPIDIDPTADNLTPSNESLPGFEWNGQNGDWHGDNDDDSFPTPGWDPHKGDLDAANKLRGHDGDDRIEGGRGNDIIWGDDDEDRLEGGDGDDTIRGGRHDDRIDGDDDDDLIFGEDGDDNIDGDTSNSEGRGDDTIYGGDGDDTIDGNRGDDYIKGEEDDDDIDGDDGNDELYGDEGHDKIDGGEGDDNIFGGFGNDDLDGDEGRDRLAGEDGDDTLKGDEGDDALYGGDDDDILRGGEGDDLLHGERGTDTADFSDGRDGVVVNLFDEIAVSNDLGTDLLYDIENVDGSRGDDVIDGDHSRNVLRGDDNDDIIRGHNGNDTIYGDDDDDVVWGDEGQDFVYGGDDDDEVRGGFGDDHLFGDDGDDHLRGEHGDDVIDGGIGTDTVFFWGELEDFEFTQLQPGQFRVSDLRPDGLEGSDTLTGVEFLEFFDGVVSISDLLAPDPSTTNDTASTTGNRAVVVDAKANDQSNASTSWISTASITSGSGLVSVIGGEVVFDPNGQFDLLFEDQMETVSVSYTLATPSGREATGTISLEVSGIPNRGVVGVVDVSGTPQQAGTLMADA</sequence>
<feature type="compositionally biased region" description="Basic and acidic residues" evidence="3">
    <location>
        <begin position="682"/>
        <end position="692"/>
    </location>
</feature>
<dbReference type="InterPro" id="IPR011055">
    <property type="entry name" value="Dup_hybrid_motif"/>
</dbReference>
<dbReference type="InterPro" id="IPR018511">
    <property type="entry name" value="Hemolysin-typ_Ca-bd_CS"/>
</dbReference>
<feature type="compositionally biased region" description="Acidic residues" evidence="3">
    <location>
        <begin position="613"/>
        <end position="627"/>
    </location>
</feature>
<dbReference type="Gene3D" id="2.70.70.10">
    <property type="entry name" value="Glucose Permease (Domain IIA)"/>
    <property type="match status" value="1"/>
</dbReference>
<name>A0A061SP58_9RHOB</name>
<feature type="compositionally biased region" description="Basic and acidic residues" evidence="3">
    <location>
        <begin position="738"/>
        <end position="756"/>
    </location>
</feature>
<feature type="compositionally biased region" description="Basic and acidic residues" evidence="3">
    <location>
        <begin position="770"/>
        <end position="788"/>
    </location>
</feature>
<gene>
    <name evidence="4" type="ORF">PM02_19380</name>
</gene>
<feature type="region of interest" description="Disordered" evidence="3">
    <location>
        <begin position="562"/>
        <end position="788"/>
    </location>
</feature>
<dbReference type="STRING" id="83219.PM02_19380"/>
<dbReference type="AlphaFoldDB" id="A0A061SP58"/>
<feature type="compositionally biased region" description="Acidic residues" evidence="3">
    <location>
        <begin position="639"/>
        <end position="658"/>
    </location>
</feature>
<dbReference type="PRINTS" id="PR00313">
    <property type="entry name" value="CABNDNGRPT"/>
</dbReference>
<dbReference type="Proteomes" id="UP000027337">
    <property type="component" value="Unassembled WGS sequence"/>
</dbReference>
<comment type="subcellular location">
    <subcellularLocation>
        <location evidence="1">Secreted</location>
    </subcellularLocation>
</comment>
<dbReference type="eggNOG" id="COG2931">
    <property type="taxonomic scope" value="Bacteria"/>
</dbReference>
<organism evidence="4 5">
    <name type="scientific">Sulfitobacter mediterraneus</name>
    <dbReference type="NCBI Taxonomy" id="83219"/>
    <lineage>
        <taxon>Bacteria</taxon>
        <taxon>Pseudomonadati</taxon>
        <taxon>Pseudomonadota</taxon>
        <taxon>Alphaproteobacteria</taxon>
        <taxon>Rhodobacterales</taxon>
        <taxon>Roseobacteraceae</taxon>
        <taxon>Sulfitobacter</taxon>
    </lineage>
</organism>
<dbReference type="PANTHER" id="PTHR38340">
    <property type="entry name" value="S-LAYER PROTEIN"/>
    <property type="match status" value="1"/>
</dbReference>
<dbReference type="InterPro" id="IPR050557">
    <property type="entry name" value="RTX_toxin/Mannuronan_C5-epim"/>
</dbReference>
<proteinExistence type="predicted"/>
<feature type="compositionally biased region" description="Basic and acidic residues" evidence="3">
    <location>
        <begin position="582"/>
        <end position="607"/>
    </location>
</feature>
<dbReference type="Pfam" id="PF00353">
    <property type="entry name" value="HemolysinCabind"/>
    <property type="match status" value="8"/>
</dbReference>
<dbReference type="InterPro" id="IPR001343">
    <property type="entry name" value="Hemolysn_Ca-bd"/>
</dbReference>
<keyword evidence="5" id="KW-1185">Reference proteome</keyword>
<feature type="compositionally biased region" description="Acidic residues" evidence="3">
    <location>
        <begin position="757"/>
        <end position="769"/>
    </location>
</feature>
<dbReference type="SUPFAM" id="SSF51120">
    <property type="entry name" value="beta-Roll"/>
    <property type="match status" value="3"/>
</dbReference>
<feature type="compositionally biased region" description="Acidic residues" evidence="3">
    <location>
        <begin position="693"/>
        <end position="710"/>
    </location>
</feature>
<dbReference type="PANTHER" id="PTHR38340:SF1">
    <property type="entry name" value="S-LAYER PROTEIN"/>
    <property type="match status" value="1"/>
</dbReference>
<dbReference type="EMBL" id="JEMU01000031">
    <property type="protein sequence ID" value="KAJ01443.1"/>
    <property type="molecule type" value="Genomic_DNA"/>
</dbReference>
<dbReference type="PROSITE" id="PS00330">
    <property type="entry name" value="HEMOLYSIN_CALCIUM"/>
    <property type="match status" value="3"/>
</dbReference>
<reference evidence="4 5" key="1">
    <citation type="journal article" date="2014" name="Genome Announc.">
        <title>Draft Genome Sequences of Two Isolates of the Roseobacter Group, Sulfitobacter sp. Strains 3SOLIMAR09 and 1FIGIMAR09, from Harbors of Mallorca Island (Mediterranean Sea).</title>
        <authorList>
            <person name="Mas-Llado M."/>
            <person name="Pina-Villalonga J.M."/>
            <person name="Brunet-Galmes I."/>
            <person name="Nogales B."/>
            <person name="Bosch R."/>
        </authorList>
    </citation>
    <scope>NUCLEOTIDE SEQUENCE [LARGE SCALE GENOMIC DNA]</scope>
    <source>
        <strain evidence="4 5">1FIGIMAR09</strain>
    </source>
</reference>
<feature type="non-terminal residue" evidence="4">
    <location>
        <position position="1100"/>
    </location>
</feature>
<comment type="caution">
    <text evidence="4">The sequence shown here is derived from an EMBL/GenBank/DDBJ whole genome shotgun (WGS) entry which is preliminary data.</text>
</comment>
<dbReference type="Gene3D" id="2.60.120.380">
    <property type="match status" value="1"/>
</dbReference>
<evidence type="ECO:0000256" key="3">
    <source>
        <dbReference type="SAM" id="MobiDB-lite"/>
    </source>
</evidence>
<evidence type="ECO:0000256" key="1">
    <source>
        <dbReference type="ARBA" id="ARBA00004613"/>
    </source>
</evidence>
<protein>
    <submittedName>
        <fullName evidence="4">Uncharacterized protein</fullName>
    </submittedName>
</protein>
<keyword evidence="2" id="KW-0964">Secreted</keyword>
<dbReference type="InterPro" id="IPR011049">
    <property type="entry name" value="Serralysin-like_metalloprot_C"/>
</dbReference>
<dbReference type="GO" id="GO:0005576">
    <property type="term" value="C:extracellular region"/>
    <property type="evidence" value="ECO:0007669"/>
    <property type="project" value="UniProtKB-SubCell"/>
</dbReference>
<feature type="compositionally biased region" description="Basic and acidic residues" evidence="3">
    <location>
        <begin position="628"/>
        <end position="638"/>
    </location>
</feature>
<evidence type="ECO:0000256" key="2">
    <source>
        <dbReference type="ARBA" id="ARBA00022525"/>
    </source>
</evidence>
<evidence type="ECO:0000313" key="5">
    <source>
        <dbReference type="Proteomes" id="UP000027337"/>
    </source>
</evidence>